<reference evidence="1" key="2">
    <citation type="submission" date="2014-07" db="EMBL/GenBank/DDBJ databases">
        <authorList>
            <person name="Hull J."/>
        </authorList>
    </citation>
    <scope>NUCLEOTIDE SEQUENCE</scope>
</reference>
<dbReference type="EMBL" id="GBHO01036438">
    <property type="protein sequence ID" value="JAG07166.1"/>
    <property type="molecule type" value="Transcribed_RNA"/>
</dbReference>
<evidence type="ECO:0000313" key="1">
    <source>
        <dbReference type="EMBL" id="JAG07166.1"/>
    </source>
</evidence>
<proteinExistence type="predicted"/>
<protein>
    <submittedName>
        <fullName evidence="1">Succinate/fumarate mitochondrial transporter</fullName>
    </submittedName>
</protein>
<dbReference type="EMBL" id="GBRD01008490">
    <property type="protein sequence ID" value="JAG57331.1"/>
    <property type="molecule type" value="Transcribed_RNA"/>
</dbReference>
<evidence type="ECO:0000313" key="2">
    <source>
        <dbReference type="EMBL" id="JAG57331.1"/>
    </source>
</evidence>
<sequence>MEWSVGVTVPQYRDLLYPPRCWRSISSAVLGGYRGRPCVPNTLRSDPKGRGESSLQENDIADPILRLFLEYNILLFYPAGRTIALEDEDLNIGEIRLQHDAIFAEIANFRHENNNIVDTLMQLNANFIWDSLVLTREAREPGSNVEVYQSMSEIIQRYQETTDDVTPQWISGWPTFQTFMNAIGALWLGILIGIEIGRRLHAYYYDDFF</sequence>
<name>A0A0A9WID9_LYGHE</name>
<accession>A0A0A9WID9</accession>
<reference evidence="1" key="1">
    <citation type="journal article" date="2014" name="PLoS ONE">
        <title>Transcriptome-Based Identification of ABC Transporters in the Western Tarnished Plant Bug Lygus hesperus.</title>
        <authorList>
            <person name="Hull J.J."/>
            <person name="Chaney K."/>
            <person name="Geib S.M."/>
            <person name="Fabrick J.A."/>
            <person name="Brent C.S."/>
            <person name="Walsh D."/>
            <person name="Lavine L.C."/>
        </authorList>
    </citation>
    <scope>NUCLEOTIDE SEQUENCE</scope>
</reference>
<dbReference type="AlphaFoldDB" id="A0A0A9WID9"/>
<reference evidence="2" key="3">
    <citation type="submission" date="2014-09" db="EMBL/GenBank/DDBJ databases">
        <authorList>
            <person name="Magalhaes I.L.F."/>
            <person name="Oliveira U."/>
            <person name="Santos F.R."/>
            <person name="Vidigal T.H.D.A."/>
            <person name="Brescovit A.D."/>
            <person name="Santos A.J."/>
        </authorList>
    </citation>
    <scope>NUCLEOTIDE SEQUENCE</scope>
</reference>
<gene>
    <name evidence="1" type="primary">SFC1</name>
    <name evidence="1" type="ORF">CM83_10449</name>
</gene>
<organism evidence="1">
    <name type="scientific">Lygus hesperus</name>
    <name type="common">Western plant bug</name>
    <dbReference type="NCBI Taxonomy" id="30085"/>
    <lineage>
        <taxon>Eukaryota</taxon>
        <taxon>Metazoa</taxon>
        <taxon>Ecdysozoa</taxon>
        <taxon>Arthropoda</taxon>
        <taxon>Hexapoda</taxon>
        <taxon>Insecta</taxon>
        <taxon>Pterygota</taxon>
        <taxon>Neoptera</taxon>
        <taxon>Paraneoptera</taxon>
        <taxon>Hemiptera</taxon>
        <taxon>Heteroptera</taxon>
        <taxon>Panheteroptera</taxon>
        <taxon>Cimicomorpha</taxon>
        <taxon>Miridae</taxon>
        <taxon>Mirini</taxon>
        <taxon>Lygus</taxon>
    </lineage>
</organism>